<keyword evidence="2" id="KW-1185">Reference proteome</keyword>
<sequence length="50" mass="5734">MQASQLHFLHFVSFTVSYRMFSFVCVTLLSVAVSGRGRADVPLPLFRVEW</sequence>
<protein>
    <submittedName>
        <fullName evidence="1">Uncharacterized protein</fullName>
    </submittedName>
</protein>
<name>A0A5B7I2X1_PORTR</name>
<organism evidence="1 2">
    <name type="scientific">Portunus trituberculatus</name>
    <name type="common">Swimming crab</name>
    <name type="synonym">Neptunus trituberculatus</name>
    <dbReference type="NCBI Taxonomy" id="210409"/>
    <lineage>
        <taxon>Eukaryota</taxon>
        <taxon>Metazoa</taxon>
        <taxon>Ecdysozoa</taxon>
        <taxon>Arthropoda</taxon>
        <taxon>Crustacea</taxon>
        <taxon>Multicrustacea</taxon>
        <taxon>Malacostraca</taxon>
        <taxon>Eumalacostraca</taxon>
        <taxon>Eucarida</taxon>
        <taxon>Decapoda</taxon>
        <taxon>Pleocyemata</taxon>
        <taxon>Brachyura</taxon>
        <taxon>Eubrachyura</taxon>
        <taxon>Portunoidea</taxon>
        <taxon>Portunidae</taxon>
        <taxon>Portuninae</taxon>
        <taxon>Portunus</taxon>
    </lineage>
</organism>
<evidence type="ECO:0000313" key="2">
    <source>
        <dbReference type="Proteomes" id="UP000324222"/>
    </source>
</evidence>
<dbReference type="EMBL" id="VSRR010051885">
    <property type="protein sequence ID" value="MPC79711.1"/>
    <property type="molecule type" value="Genomic_DNA"/>
</dbReference>
<reference evidence="1 2" key="1">
    <citation type="submission" date="2019-05" db="EMBL/GenBank/DDBJ databases">
        <title>Another draft genome of Portunus trituberculatus and its Hox gene families provides insights of decapod evolution.</title>
        <authorList>
            <person name="Jeong J.-H."/>
            <person name="Song I."/>
            <person name="Kim S."/>
            <person name="Choi T."/>
            <person name="Kim D."/>
            <person name="Ryu S."/>
            <person name="Kim W."/>
        </authorList>
    </citation>
    <scope>NUCLEOTIDE SEQUENCE [LARGE SCALE GENOMIC DNA]</scope>
    <source>
        <tissue evidence="1">Muscle</tissue>
    </source>
</reference>
<accession>A0A5B7I2X1</accession>
<evidence type="ECO:0000313" key="1">
    <source>
        <dbReference type="EMBL" id="MPC79711.1"/>
    </source>
</evidence>
<dbReference type="AlphaFoldDB" id="A0A5B7I2X1"/>
<comment type="caution">
    <text evidence="1">The sequence shown here is derived from an EMBL/GenBank/DDBJ whole genome shotgun (WGS) entry which is preliminary data.</text>
</comment>
<gene>
    <name evidence="1" type="ORF">E2C01_074252</name>
</gene>
<proteinExistence type="predicted"/>
<dbReference type="Proteomes" id="UP000324222">
    <property type="component" value="Unassembled WGS sequence"/>
</dbReference>